<keyword evidence="2" id="KW-1185">Reference proteome</keyword>
<evidence type="ECO:0000313" key="2">
    <source>
        <dbReference type="Proteomes" id="UP001470230"/>
    </source>
</evidence>
<dbReference type="PANTHER" id="PTHR24159">
    <property type="match status" value="1"/>
</dbReference>
<dbReference type="PANTHER" id="PTHR24159:SF5">
    <property type="entry name" value="ANK_REP_REGION DOMAIN-CONTAINING PROTEIN"/>
    <property type="match status" value="1"/>
</dbReference>
<sequence>MKAIQRFFLDYLENNNDLGNDLQSINILYDQDQINPQKLKAILHLISNISDNHYRSTHFFEKIEKIIRKFKEEIHQFCSNDEIFNIFKNNKRIILFLLNEQIIKPNNYITCIITKNDYKRKKYPNYFYPEFKPFFKEELIREIIQNDTDSNYSDENIEFFNEKRKSGENEDFICKLIRNDSVEDFVYNINKANISLSSEIRPSIFETNPFLLEKMPTIIEYSAFYGSIKIFKYLYLNKVELTPSLWNYAIHGNYTELIHLLEEIQLRPINNSFIQCFYESIKCHNNELAEYLRSNFLNDTEFVFDIQKVFDYYNYEFIDDDINNDFETLLMLCKNDYYEIVKFLLEKNKNFNVNTKAVSKHFVL</sequence>
<proteinExistence type="predicted"/>
<dbReference type="EMBL" id="JAPFFF010000015">
    <property type="protein sequence ID" value="KAK8866704.1"/>
    <property type="molecule type" value="Genomic_DNA"/>
</dbReference>
<dbReference type="Proteomes" id="UP001470230">
    <property type="component" value="Unassembled WGS sequence"/>
</dbReference>
<dbReference type="InterPro" id="IPR036770">
    <property type="entry name" value="Ankyrin_rpt-contain_sf"/>
</dbReference>
<gene>
    <name evidence="1" type="ORF">M9Y10_009671</name>
</gene>
<dbReference type="SUPFAM" id="SSF48403">
    <property type="entry name" value="Ankyrin repeat"/>
    <property type="match status" value="1"/>
</dbReference>
<organism evidence="1 2">
    <name type="scientific">Tritrichomonas musculus</name>
    <dbReference type="NCBI Taxonomy" id="1915356"/>
    <lineage>
        <taxon>Eukaryota</taxon>
        <taxon>Metamonada</taxon>
        <taxon>Parabasalia</taxon>
        <taxon>Tritrichomonadida</taxon>
        <taxon>Tritrichomonadidae</taxon>
        <taxon>Tritrichomonas</taxon>
    </lineage>
</organism>
<evidence type="ECO:0008006" key="3">
    <source>
        <dbReference type="Google" id="ProtNLM"/>
    </source>
</evidence>
<reference evidence="1 2" key="1">
    <citation type="submission" date="2024-04" db="EMBL/GenBank/DDBJ databases">
        <title>Tritrichomonas musculus Genome.</title>
        <authorList>
            <person name="Alves-Ferreira E."/>
            <person name="Grigg M."/>
            <person name="Lorenzi H."/>
            <person name="Galac M."/>
        </authorList>
    </citation>
    <scope>NUCLEOTIDE SEQUENCE [LARGE SCALE GENOMIC DNA]</scope>
    <source>
        <strain evidence="1 2">EAF2021</strain>
    </source>
</reference>
<comment type="caution">
    <text evidence="1">The sequence shown here is derived from an EMBL/GenBank/DDBJ whole genome shotgun (WGS) entry which is preliminary data.</text>
</comment>
<accession>A0ABR2IP67</accession>
<protein>
    <recommendedName>
        <fullName evidence="3">DUF3447 domain-containing protein</fullName>
    </recommendedName>
</protein>
<evidence type="ECO:0000313" key="1">
    <source>
        <dbReference type="EMBL" id="KAK8866704.1"/>
    </source>
</evidence>
<name>A0ABR2IP67_9EUKA</name>